<dbReference type="Pfam" id="PF00700">
    <property type="entry name" value="Flagellin_C"/>
    <property type="match status" value="1"/>
</dbReference>
<evidence type="ECO:0000256" key="3">
    <source>
        <dbReference type="ARBA" id="ARBA00023143"/>
    </source>
</evidence>
<dbReference type="Proteomes" id="UP000483018">
    <property type="component" value="Unassembled WGS sequence"/>
</dbReference>
<dbReference type="Gene3D" id="6.10.10.10">
    <property type="entry name" value="Flagellar export chaperone, C-terminal domain"/>
    <property type="match status" value="1"/>
</dbReference>
<dbReference type="SUPFAM" id="SSF64518">
    <property type="entry name" value="Phase 1 flagellin"/>
    <property type="match status" value="1"/>
</dbReference>
<name>A0A7C8LRM0_9FIRM</name>
<proteinExistence type="inferred from homology"/>
<dbReference type="GO" id="GO:0005198">
    <property type="term" value="F:structural molecule activity"/>
    <property type="evidence" value="ECO:0007669"/>
    <property type="project" value="InterPro"/>
</dbReference>
<comment type="subcellular location">
    <subcellularLocation>
        <location evidence="1">Bacterial flagellum</location>
    </subcellularLocation>
</comment>
<dbReference type="PANTHER" id="PTHR42792:SF2">
    <property type="entry name" value="FLAGELLIN"/>
    <property type="match status" value="1"/>
</dbReference>
<evidence type="ECO:0000256" key="1">
    <source>
        <dbReference type="ARBA" id="ARBA00004365"/>
    </source>
</evidence>
<keyword evidence="3" id="KW-0975">Bacterial flagellum</keyword>
<dbReference type="EMBL" id="WSLF01000024">
    <property type="protein sequence ID" value="KAE9627760.1"/>
    <property type="molecule type" value="Genomic_DNA"/>
</dbReference>
<feature type="domain" description="Flagellin C-terminal" evidence="4">
    <location>
        <begin position="202"/>
        <end position="286"/>
    </location>
</feature>
<dbReference type="AlphaFoldDB" id="A0A7C8LRM0"/>
<dbReference type="InterPro" id="IPR046358">
    <property type="entry name" value="Flagellin_C"/>
</dbReference>
<dbReference type="InterPro" id="IPR001492">
    <property type="entry name" value="Flagellin"/>
</dbReference>
<evidence type="ECO:0000313" key="5">
    <source>
        <dbReference type="EMBL" id="KAE9627760.1"/>
    </source>
</evidence>
<evidence type="ECO:0000313" key="6">
    <source>
        <dbReference type="Proteomes" id="UP000483018"/>
    </source>
</evidence>
<keyword evidence="6" id="KW-1185">Reference proteome</keyword>
<evidence type="ECO:0000259" key="4">
    <source>
        <dbReference type="Pfam" id="PF00700"/>
    </source>
</evidence>
<gene>
    <name evidence="5" type="ORF">GND95_14530</name>
</gene>
<dbReference type="Gene3D" id="1.20.1330.10">
    <property type="entry name" value="f41 fragment of flagellin, N-terminal domain"/>
    <property type="match status" value="1"/>
</dbReference>
<evidence type="ECO:0000256" key="2">
    <source>
        <dbReference type="ARBA" id="ARBA00005709"/>
    </source>
</evidence>
<dbReference type="OrthoDB" id="9796789at2"/>
<organism evidence="5 6">
    <name type="scientific">Defluviitalea raffinosedens</name>
    <dbReference type="NCBI Taxonomy" id="1450156"/>
    <lineage>
        <taxon>Bacteria</taxon>
        <taxon>Bacillati</taxon>
        <taxon>Bacillota</taxon>
        <taxon>Clostridia</taxon>
        <taxon>Lachnospirales</taxon>
        <taxon>Defluviitaleaceae</taxon>
        <taxon>Defluviitalea</taxon>
    </lineage>
</organism>
<dbReference type="GO" id="GO:0009288">
    <property type="term" value="C:bacterial-type flagellum"/>
    <property type="evidence" value="ECO:0007669"/>
    <property type="project" value="UniProtKB-SubCell"/>
</dbReference>
<protein>
    <recommendedName>
        <fullName evidence="4">Flagellin C-terminal domain-containing protein</fullName>
    </recommendedName>
</protein>
<comment type="similarity">
    <text evidence="2">Belongs to the bacterial flagellin family.</text>
</comment>
<sequence>MKLETQDITIGYSETYKLALQAITNTGLGEDIAKAALDAAMQAFAKGQSYSVALMAANSIIGPNATGAINILLNGGNSKAIKAAEIADVDSSTASAVATKIYDGIKDGKSDAVIINDVLNSTPGVAENQVKAALLAFRMEISNPMQVKVLQINVLDAGPLDLQIGANEGQFMEIRIPNLSPQALGIDKINLSTADGAQKAITTADEAINMISSVRSKLGAYQNRLEHTVANLDVAAENMTASLSRIQDADMAKEMSEYTQKNVISQAGMAMLAQANQRPQQILQLLQG</sequence>
<dbReference type="PANTHER" id="PTHR42792">
    <property type="entry name" value="FLAGELLIN"/>
    <property type="match status" value="1"/>
</dbReference>
<reference evidence="5 6" key="1">
    <citation type="submission" date="2019-12" db="EMBL/GenBank/DDBJ databases">
        <title>Defluviitalea raffinosedens, isolated from a biogas fermenter, genome sequencing and characterization.</title>
        <authorList>
            <person name="Rettenmaier R."/>
            <person name="Schneider M."/>
            <person name="Neuhaus K."/>
            <person name="Liebl W."/>
            <person name="Zverlov V."/>
        </authorList>
    </citation>
    <scope>NUCLEOTIDE SEQUENCE [LARGE SCALE GENOMIC DNA]</scope>
    <source>
        <strain evidence="5 6">249c-K6</strain>
    </source>
</reference>
<accession>A0A7C8LRM0</accession>
<comment type="caution">
    <text evidence="5">The sequence shown here is derived from an EMBL/GenBank/DDBJ whole genome shotgun (WGS) entry which is preliminary data.</text>
</comment>
<dbReference type="InterPro" id="IPR042187">
    <property type="entry name" value="Flagellin_C_sub2"/>
</dbReference>